<accession>X0YI32</accession>
<reference evidence="2" key="1">
    <citation type="journal article" date="2014" name="Front. Microbiol.">
        <title>High frequency of phylogenetically diverse reductive dehalogenase-homologous genes in deep subseafloor sedimentary metagenomes.</title>
        <authorList>
            <person name="Kawai M."/>
            <person name="Futagami T."/>
            <person name="Toyoda A."/>
            <person name="Takaki Y."/>
            <person name="Nishi S."/>
            <person name="Hori S."/>
            <person name="Arai W."/>
            <person name="Tsubouchi T."/>
            <person name="Morono Y."/>
            <person name="Uchiyama I."/>
            <person name="Ito T."/>
            <person name="Fujiyama A."/>
            <person name="Inagaki F."/>
            <person name="Takami H."/>
        </authorList>
    </citation>
    <scope>NUCLEOTIDE SEQUENCE</scope>
    <source>
        <strain evidence="2">Expedition CK06-06</strain>
    </source>
</reference>
<name>X0YI32_9ZZZZ</name>
<feature type="transmembrane region" description="Helical" evidence="1">
    <location>
        <begin position="138"/>
        <end position="154"/>
    </location>
</feature>
<protein>
    <recommendedName>
        <fullName evidence="3">Dolichol kinase</fullName>
    </recommendedName>
</protein>
<keyword evidence="1" id="KW-1133">Transmembrane helix</keyword>
<proteinExistence type="predicted"/>
<evidence type="ECO:0000256" key="1">
    <source>
        <dbReference type="SAM" id="Phobius"/>
    </source>
</evidence>
<keyword evidence="1" id="KW-0472">Membrane</keyword>
<keyword evidence="1" id="KW-0812">Transmembrane</keyword>
<comment type="caution">
    <text evidence="2">The sequence shown here is derived from an EMBL/GenBank/DDBJ whole genome shotgun (WGS) entry which is preliminary data.</text>
</comment>
<evidence type="ECO:0000313" key="2">
    <source>
        <dbReference type="EMBL" id="GAG55560.1"/>
    </source>
</evidence>
<evidence type="ECO:0008006" key="3">
    <source>
        <dbReference type="Google" id="ProtNLM"/>
    </source>
</evidence>
<feature type="transmembrane region" description="Helical" evidence="1">
    <location>
        <begin position="92"/>
        <end position="107"/>
    </location>
</feature>
<feature type="transmembrane region" description="Helical" evidence="1">
    <location>
        <begin position="190"/>
        <end position="212"/>
    </location>
</feature>
<feature type="transmembrane region" description="Helical" evidence="1">
    <location>
        <begin position="54"/>
        <end position="72"/>
    </location>
</feature>
<organism evidence="2">
    <name type="scientific">marine sediment metagenome</name>
    <dbReference type="NCBI Taxonomy" id="412755"/>
    <lineage>
        <taxon>unclassified sequences</taxon>
        <taxon>metagenomes</taxon>
        <taxon>ecological metagenomes</taxon>
    </lineage>
</organism>
<dbReference type="EMBL" id="BART01007270">
    <property type="protein sequence ID" value="GAG55560.1"/>
    <property type="molecule type" value="Genomic_DNA"/>
</dbReference>
<gene>
    <name evidence="2" type="ORF">S01H4_16573</name>
</gene>
<dbReference type="AlphaFoldDB" id="X0YI32"/>
<feature type="transmembrane region" description="Helical" evidence="1">
    <location>
        <begin position="160"/>
        <end position="178"/>
    </location>
</feature>
<feature type="transmembrane region" description="Helical" evidence="1">
    <location>
        <begin position="24"/>
        <end position="42"/>
    </location>
</feature>
<sequence length="222" mass="25970">MKKIVTRSREIKKKIDSLEFDVHWYRRVFHTFGAAFLVYYLMPNDIEWLNLAKFWVPLGIVIFTILLEYLRISGKIDSKHFFGLRMYEKNRAGSYVFFGVAILLLLIFFPQQIAIPCILCACIADPIMGEVRHRFEKKYVCITGFVVCLLFFMISWYKAAIWLMLLVSIVGATGAVIGETKKFWWLDDDFMIQMLPAIFLLAIWLSAQYIGIALPEPIIYPW</sequence>